<protein>
    <submittedName>
        <fullName evidence="3">Diguanylate cyclase</fullName>
    </submittedName>
</protein>
<organism evidence="3 4">
    <name type="scientific">Holdemanella hominis</name>
    <dbReference type="NCBI Taxonomy" id="2764327"/>
    <lineage>
        <taxon>Bacteria</taxon>
        <taxon>Bacillati</taxon>
        <taxon>Bacillota</taxon>
        <taxon>Erysipelotrichia</taxon>
        <taxon>Erysipelotrichales</taxon>
        <taxon>Erysipelotrichaceae</taxon>
        <taxon>Holdemanella</taxon>
    </lineage>
</organism>
<dbReference type="PROSITE" id="PS50887">
    <property type="entry name" value="GGDEF"/>
    <property type="match status" value="1"/>
</dbReference>
<dbReference type="RefSeq" id="WP_186998815.1">
    <property type="nucleotide sequence ID" value="NZ_JACRWH010000010.1"/>
</dbReference>
<sequence>MVNEEDAFASVLTLKKNYMVMVICEILILLLYCGFYITIVRRISKKSDELNEDLNGLKEINDKIGHIAGDTLIITASYALQEIFLDNSYRVGGDEFVVIGQDVSELLFFDQYAKLLKRMKELEISVATGCVWKETCSNLSETLQEAIKRCMKIKSDIIL</sequence>
<reference evidence="3 4" key="1">
    <citation type="submission" date="2020-08" db="EMBL/GenBank/DDBJ databases">
        <authorList>
            <person name="Liu C."/>
            <person name="Sun Q."/>
        </authorList>
    </citation>
    <scope>NUCLEOTIDE SEQUENCE [LARGE SCALE GENOMIC DNA]</scope>
    <source>
        <strain evidence="3 4">L34</strain>
    </source>
</reference>
<name>A0ABR7KGW7_9FIRM</name>
<evidence type="ECO:0000259" key="2">
    <source>
        <dbReference type="PROSITE" id="PS50887"/>
    </source>
</evidence>
<evidence type="ECO:0000256" key="1">
    <source>
        <dbReference type="SAM" id="Phobius"/>
    </source>
</evidence>
<accession>A0ABR7KGW7</accession>
<keyword evidence="1" id="KW-1133">Transmembrane helix</keyword>
<gene>
    <name evidence="3" type="ORF">H8911_04290</name>
</gene>
<dbReference type="NCBIfam" id="TIGR00254">
    <property type="entry name" value="GGDEF"/>
    <property type="match status" value="1"/>
</dbReference>
<comment type="caution">
    <text evidence="3">The sequence shown here is derived from an EMBL/GenBank/DDBJ whole genome shotgun (WGS) entry which is preliminary data.</text>
</comment>
<dbReference type="SUPFAM" id="SSF55073">
    <property type="entry name" value="Nucleotide cyclase"/>
    <property type="match status" value="1"/>
</dbReference>
<dbReference type="Gene3D" id="3.30.70.270">
    <property type="match status" value="1"/>
</dbReference>
<proteinExistence type="predicted"/>
<keyword evidence="4" id="KW-1185">Reference proteome</keyword>
<dbReference type="Proteomes" id="UP000649075">
    <property type="component" value="Unassembled WGS sequence"/>
</dbReference>
<dbReference type="Pfam" id="PF00990">
    <property type="entry name" value="GGDEF"/>
    <property type="match status" value="1"/>
</dbReference>
<evidence type="ECO:0000313" key="4">
    <source>
        <dbReference type="Proteomes" id="UP000649075"/>
    </source>
</evidence>
<dbReference type="InterPro" id="IPR043128">
    <property type="entry name" value="Rev_trsase/Diguanyl_cyclase"/>
</dbReference>
<evidence type="ECO:0000313" key="3">
    <source>
        <dbReference type="EMBL" id="MBC6011973.1"/>
    </source>
</evidence>
<keyword evidence="1" id="KW-0812">Transmembrane</keyword>
<feature type="domain" description="GGDEF" evidence="2">
    <location>
        <begin position="45"/>
        <end position="159"/>
    </location>
</feature>
<keyword evidence="1" id="KW-0472">Membrane</keyword>
<dbReference type="InterPro" id="IPR000160">
    <property type="entry name" value="GGDEF_dom"/>
</dbReference>
<feature type="transmembrane region" description="Helical" evidence="1">
    <location>
        <begin position="18"/>
        <end position="39"/>
    </location>
</feature>
<dbReference type="InterPro" id="IPR029787">
    <property type="entry name" value="Nucleotide_cyclase"/>
</dbReference>
<dbReference type="EMBL" id="JACRWH010000010">
    <property type="protein sequence ID" value="MBC6011973.1"/>
    <property type="molecule type" value="Genomic_DNA"/>
</dbReference>